<gene>
    <name evidence="1" type="ORF">THIOM_002329</name>
</gene>
<reference evidence="1 2" key="1">
    <citation type="submission" date="2016-05" db="EMBL/GenBank/DDBJ databases">
        <title>Single-cell genome of chain-forming Candidatus Thiomargarita nelsonii and comparison to other large sulfur-oxidizing bacteria.</title>
        <authorList>
            <person name="Winkel M."/>
            <person name="Salman V."/>
            <person name="Woyke T."/>
            <person name="Schulz-Vogt H."/>
            <person name="Richter M."/>
            <person name="Flood B."/>
            <person name="Bailey J."/>
            <person name="Amann R."/>
            <person name="Mussmann M."/>
        </authorList>
    </citation>
    <scope>NUCLEOTIDE SEQUENCE [LARGE SCALE GENOMIC DNA]</scope>
    <source>
        <strain evidence="1 2">THI036</strain>
    </source>
</reference>
<dbReference type="AlphaFoldDB" id="A0A176S1E9"/>
<dbReference type="Proteomes" id="UP000076962">
    <property type="component" value="Unassembled WGS sequence"/>
</dbReference>
<evidence type="ECO:0000313" key="2">
    <source>
        <dbReference type="Proteomes" id="UP000076962"/>
    </source>
</evidence>
<proteinExistence type="predicted"/>
<keyword evidence="2" id="KW-1185">Reference proteome</keyword>
<evidence type="ECO:0000313" key="1">
    <source>
        <dbReference type="EMBL" id="OAD21892.1"/>
    </source>
</evidence>
<comment type="caution">
    <text evidence="1">The sequence shown here is derived from an EMBL/GenBank/DDBJ whole genome shotgun (WGS) entry which is preliminary data.</text>
</comment>
<dbReference type="EMBL" id="LUTY01001313">
    <property type="protein sequence ID" value="OAD21892.1"/>
    <property type="molecule type" value="Genomic_DNA"/>
</dbReference>
<protein>
    <submittedName>
        <fullName evidence="1">Uncharacterized protein</fullName>
    </submittedName>
</protein>
<name>A0A176S1E9_9GAMM</name>
<organism evidence="1 2">
    <name type="scientific">Candidatus Thiomargarita nelsonii</name>
    <dbReference type="NCBI Taxonomy" id="1003181"/>
    <lineage>
        <taxon>Bacteria</taxon>
        <taxon>Pseudomonadati</taxon>
        <taxon>Pseudomonadota</taxon>
        <taxon>Gammaproteobacteria</taxon>
        <taxon>Thiotrichales</taxon>
        <taxon>Thiotrichaceae</taxon>
        <taxon>Thiomargarita</taxon>
    </lineage>
</organism>
<sequence length="52" mass="6222">MRPKILFFQKIGFFWNLYRSLDGLDIKPKNYLMALNVVFGVQDLSWMGTRPR</sequence>
<accession>A0A176S1E9</accession>